<reference evidence="2" key="1">
    <citation type="submission" date="2021-01" db="EMBL/GenBank/DDBJ databases">
        <authorList>
            <person name="Corre E."/>
            <person name="Pelletier E."/>
            <person name="Niang G."/>
            <person name="Scheremetjew M."/>
            <person name="Finn R."/>
            <person name="Kale V."/>
            <person name="Holt S."/>
            <person name="Cochrane G."/>
            <person name="Meng A."/>
            <person name="Brown T."/>
            <person name="Cohen L."/>
        </authorList>
    </citation>
    <scope>NUCLEOTIDE SEQUENCE</scope>
    <source>
        <strain evidence="2">10249 10 AB</strain>
    </source>
</reference>
<gene>
    <name evidence="2" type="ORF">PAUS00366_LOCUS15212</name>
</gene>
<sequence length="197" mass="21691">MHLQNLVLKVEPKKHQPQAHVVASHGDMIAHMQGAMQSVVEDQNQLRDQYAHIVETNYTTQGRNGPPSVVATASTSTGTSNNSANTAAPTMSYNDVQEMIKKALQGVSTPPVIPTSTVETHQKGKGKWRQWPSWCYTCCVNLNHSTSGCRKFLKAPGHKVHLDATKDDPQGGNTTTNHLWMKWCHPITNKAQDSKGE</sequence>
<name>A0A7S4EM13_9STRA</name>
<accession>A0A7S4EM13</accession>
<protein>
    <submittedName>
        <fullName evidence="2">Uncharacterized protein</fullName>
    </submittedName>
</protein>
<evidence type="ECO:0000313" key="2">
    <source>
        <dbReference type="EMBL" id="CAE0722457.1"/>
    </source>
</evidence>
<dbReference type="EMBL" id="HBIX01021714">
    <property type="protein sequence ID" value="CAE0722457.1"/>
    <property type="molecule type" value="Transcribed_RNA"/>
</dbReference>
<proteinExistence type="predicted"/>
<feature type="region of interest" description="Disordered" evidence="1">
    <location>
        <begin position="59"/>
        <end position="89"/>
    </location>
</feature>
<evidence type="ECO:0000256" key="1">
    <source>
        <dbReference type="SAM" id="MobiDB-lite"/>
    </source>
</evidence>
<feature type="compositionally biased region" description="Low complexity" evidence="1">
    <location>
        <begin position="68"/>
        <end position="88"/>
    </location>
</feature>
<organism evidence="2">
    <name type="scientific">Pseudo-nitzschia australis</name>
    <dbReference type="NCBI Taxonomy" id="44445"/>
    <lineage>
        <taxon>Eukaryota</taxon>
        <taxon>Sar</taxon>
        <taxon>Stramenopiles</taxon>
        <taxon>Ochrophyta</taxon>
        <taxon>Bacillariophyta</taxon>
        <taxon>Bacillariophyceae</taxon>
        <taxon>Bacillariophycidae</taxon>
        <taxon>Bacillariales</taxon>
        <taxon>Bacillariaceae</taxon>
        <taxon>Pseudo-nitzschia</taxon>
    </lineage>
</organism>
<dbReference type="AlphaFoldDB" id="A0A7S4EM13"/>